<gene>
    <name evidence="2" type="ORF">SAMN05421788_103148</name>
</gene>
<dbReference type="PANTHER" id="PTHR18964">
    <property type="entry name" value="ROK (REPRESSOR, ORF, KINASE) FAMILY"/>
    <property type="match status" value="1"/>
</dbReference>
<dbReference type="GO" id="GO:0016301">
    <property type="term" value="F:kinase activity"/>
    <property type="evidence" value="ECO:0007669"/>
    <property type="project" value="UniProtKB-KW"/>
</dbReference>
<dbReference type="Proteomes" id="UP000186917">
    <property type="component" value="Unassembled WGS sequence"/>
</dbReference>
<dbReference type="PANTHER" id="PTHR18964:SF149">
    <property type="entry name" value="BIFUNCTIONAL UDP-N-ACETYLGLUCOSAMINE 2-EPIMERASE_N-ACETYLMANNOSAMINE KINASE"/>
    <property type="match status" value="1"/>
</dbReference>
<evidence type="ECO:0000256" key="1">
    <source>
        <dbReference type="ARBA" id="ARBA00006479"/>
    </source>
</evidence>
<evidence type="ECO:0000313" key="3">
    <source>
        <dbReference type="Proteomes" id="UP000186917"/>
    </source>
</evidence>
<proteinExistence type="inferred from homology"/>
<protein>
    <submittedName>
        <fullName evidence="2">Glucokinase</fullName>
    </submittedName>
</protein>
<reference evidence="3" key="1">
    <citation type="submission" date="2017-01" db="EMBL/GenBank/DDBJ databases">
        <authorList>
            <person name="Varghese N."/>
            <person name="Submissions S."/>
        </authorList>
    </citation>
    <scope>NUCLEOTIDE SEQUENCE [LARGE SCALE GENOMIC DNA]</scope>
    <source>
        <strain evidence="3">DSM 21054</strain>
    </source>
</reference>
<dbReference type="KEGG" id="fln:FLA_3833"/>
<comment type="similarity">
    <text evidence="1">Belongs to the ROK (NagC/XylR) family.</text>
</comment>
<dbReference type="OrthoDB" id="9810372at2"/>
<keyword evidence="3" id="KW-1185">Reference proteome</keyword>
<dbReference type="EMBL" id="FTOR01000003">
    <property type="protein sequence ID" value="SIT04956.1"/>
    <property type="molecule type" value="Genomic_DNA"/>
</dbReference>
<dbReference type="RefSeq" id="WP_076378833.1">
    <property type="nucleotide sequence ID" value="NZ_AP017422.1"/>
</dbReference>
<dbReference type="Pfam" id="PF00480">
    <property type="entry name" value="ROK"/>
    <property type="match status" value="2"/>
</dbReference>
<dbReference type="Gene3D" id="3.30.420.40">
    <property type="match status" value="2"/>
</dbReference>
<keyword evidence="2" id="KW-0808">Transferase</keyword>
<organism evidence="2 3">
    <name type="scientific">Filimonas lacunae</name>
    <dbReference type="NCBI Taxonomy" id="477680"/>
    <lineage>
        <taxon>Bacteria</taxon>
        <taxon>Pseudomonadati</taxon>
        <taxon>Bacteroidota</taxon>
        <taxon>Chitinophagia</taxon>
        <taxon>Chitinophagales</taxon>
        <taxon>Chitinophagaceae</taxon>
        <taxon>Filimonas</taxon>
    </lineage>
</organism>
<dbReference type="InterPro" id="IPR043129">
    <property type="entry name" value="ATPase_NBD"/>
</dbReference>
<dbReference type="InterPro" id="IPR000600">
    <property type="entry name" value="ROK"/>
</dbReference>
<sequence>MTEVKASDDVVMGIDIGGSHITAGLIHLSTGTIANHVIIRKHVNRHASAEEILSNWCDVIWELWGEFDLSGGKLGFAMPGPFDYQAGVSLIKGFDKYDALYGMNIREELSQRLGIDGADIRFRNDAVAFLEGEVRYGAAKGYKHAIGLTLGTGLGSAISHNGVTTDAELSVTPYKDERIEDSVSTRGLVRNYQQLTGETLANAQLIAERFYTDANAAAAFQQFSNDLTWFLQYFIQQQKPEIVVIGGNIAHSWKLFADDLMSQLAATVTTMPEIAMAALGEHAALLGGACCFE</sequence>
<dbReference type="SUPFAM" id="SSF53067">
    <property type="entry name" value="Actin-like ATPase domain"/>
    <property type="match status" value="1"/>
</dbReference>
<name>A0A173MJI5_9BACT</name>
<accession>A0A173MJI5</accession>
<dbReference type="AlphaFoldDB" id="A0A173MJI5"/>
<keyword evidence="2" id="KW-0418">Kinase</keyword>
<evidence type="ECO:0000313" key="2">
    <source>
        <dbReference type="EMBL" id="SIT04956.1"/>
    </source>
</evidence>
<dbReference type="STRING" id="477680.SAMN05421788_103148"/>